<dbReference type="Gene3D" id="3.40.50.720">
    <property type="entry name" value="NAD(P)-binding Rossmann-like Domain"/>
    <property type="match status" value="1"/>
</dbReference>
<keyword evidence="1" id="KW-0560">Oxidoreductase</keyword>
<evidence type="ECO:0000256" key="1">
    <source>
        <dbReference type="ARBA" id="ARBA00023002"/>
    </source>
</evidence>
<reference evidence="3" key="1">
    <citation type="submission" date="2025-08" db="UniProtKB">
        <authorList>
            <consortium name="RefSeq"/>
        </authorList>
    </citation>
    <scope>IDENTIFICATION</scope>
    <source>
        <tissue evidence="3">Whole insect</tissue>
    </source>
</reference>
<dbReference type="Pfam" id="PF08240">
    <property type="entry name" value="ADH_N"/>
    <property type="match status" value="1"/>
</dbReference>
<dbReference type="InterPro" id="IPR013154">
    <property type="entry name" value="ADH-like_N"/>
</dbReference>
<dbReference type="GO" id="GO:0016491">
    <property type="term" value="F:oxidoreductase activity"/>
    <property type="evidence" value="ECO:0007669"/>
    <property type="project" value="UniProtKB-KW"/>
</dbReference>
<dbReference type="InParanoid" id="A0A6P7GU58"/>
<dbReference type="Gene3D" id="3.90.180.10">
    <property type="entry name" value="Medium-chain alcohol dehydrogenases, catalytic domain"/>
    <property type="match status" value="1"/>
</dbReference>
<evidence type="ECO:0000313" key="3">
    <source>
        <dbReference type="RefSeq" id="XP_028149542.1"/>
    </source>
</evidence>
<dbReference type="OrthoDB" id="203908at2759"/>
<gene>
    <name evidence="3" type="primary">LOC114342936</name>
</gene>
<dbReference type="InterPro" id="IPR052100">
    <property type="entry name" value="SV-ATPase_mito-regulator"/>
</dbReference>
<dbReference type="InterPro" id="IPR020843">
    <property type="entry name" value="ER"/>
</dbReference>
<sequence>MWISILIKKKRKMEKTRSVIVKSYGGYDSLSIEPFDLPPLNGNIEVKVEYGGLNFADIYTRRGLVAAKELPFVLGIECTGVITAIGEDVKDTGFEVGQKVICYDYHGGMYRDTVRLNPNSCFILPDFIDTKLGAAIFVNYLTAYISLLNLGNLRENESVLVLSCTGGVGSAAVQIARTVEGVHIVGTGSLLKEEHAIKNGVDTFLCNDTFLEDVQEYKFDVILSNESGPTFTFLQSLLRPLGRIILIGANNAVTNMNEVDTPPIEESPTVDHDNVPLLSLLINNRVVSGLHLGILLATDPEKIEHTLDVIFSMIEDKQISPLIHSVWKMSEFVEATKLLEERKNVGKVLISMLE</sequence>
<dbReference type="SUPFAM" id="SSF50129">
    <property type="entry name" value="GroES-like"/>
    <property type="match status" value="1"/>
</dbReference>
<dbReference type="SUPFAM" id="SSF51735">
    <property type="entry name" value="NAD(P)-binding Rossmann-fold domains"/>
    <property type="match status" value="1"/>
</dbReference>
<feature type="domain" description="Enoyl reductase (ER)" evidence="2">
    <location>
        <begin position="25"/>
        <end position="350"/>
    </location>
</feature>
<dbReference type="InterPro" id="IPR036291">
    <property type="entry name" value="NAD(P)-bd_dom_sf"/>
</dbReference>
<name>A0A6P7GU58_DIAVI</name>
<dbReference type="RefSeq" id="XP_028149542.1">
    <property type="nucleotide sequence ID" value="XM_028293741.1"/>
</dbReference>
<protein>
    <submittedName>
        <fullName evidence="3">Synaptic vesicle membrane protein VAT-1 homolog</fullName>
    </submittedName>
</protein>
<dbReference type="InterPro" id="IPR011032">
    <property type="entry name" value="GroES-like_sf"/>
</dbReference>
<dbReference type="AlphaFoldDB" id="A0A6P7GU58"/>
<proteinExistence type="predicted"/>
<dbReference type="SMART" id="SM00829">
    <property type="entry name" value="PKS_ER"/>
    <property type="match status" value="1"/>
</dbReference>
<evidence type="ECO:0000259" key="2">
    <source>
        <dbReference type="SMART" id="SM00829"/>
    </source>
</evidence>
<dbReference type="PANTHER" id="PTHR44054:SF1">
    <property type="entry name" value="SYNAPTIC VESICLE MEMBRANE PROTEIN VAT-1 HOMOLOG"/>
    <property type="match status" value="1"/>
</dbReference>
<organism evidence="3">
    <name type="scientific">Diabrotica virgifera virgifera</name>
    <name type="common">western corn rootworm</name>
    <dbReference type="NCBI Taxonomy" id="50390"/>
    <lineage>
        <taxon>Eukaryota</taxon>
        <taxon>Metazoa</taxon>
        <taxon>Ecdysozoa</taxon>
        <taxon>Arthropoda</taxon>
        <taxon>Hexapoda</taxon>
        <taxon>Insecta</taxon>
        <taxon>Pterygota</taxon>
        <taxon>Neoptera</taxon>
        <taxon>Endopterygota</taxon>
        <taxon>Coleoptera</taxon>
        <taxon>Polyphaga</taxon>
        <taxon>Cucujiformia</taxon>
        <taxon>Chrysomeloidea</taxon>
        <taxon>Chrysomelidae</taxon>
        <taxon>Galerucinae</taxon>
        <taxon>Diabroticina</taxon>
        <taxon>Diabroticites</taxon>
        <taxon>Diabrotica</taxon>
    </lineage>
</organism>
<dbReference type="Pfam" id="PF13602">
    <property type="entry name" value="ADH_zinc_N_2"/>
    <property type="match status" value="1"/>
</dbReference>
<dbReference type="PANTHER" id="PTHR44054">
    <property type="entry name" value="SYNAPTIC VESICLE MEMBRANE PROTEIN VAT-1 HOMOLOG-LIKE"/>
    <property type="match status" value="1"/>
</dbReference>
<accession>A0A6P7GU58</accession>
<dbReference type="KEGG" id="dvv:114342936"/>